<proteinExistence type="predicted"/>
<name>A0AAD1X987_EUPCR</name>
<feature type="region of interest" description="Disordered" evidence="1">
    <location>
        <begin position="1"/>
        <end position="28"/>
    </location>
</feature>
<evidence type="ECO:0000256" key="1">
    <source>
        <dbReference type="SAM" id="MobiDB-lite"/>
    </source>
</evidence>
<organism evidence="2 3">
    <name type="scientific">Euplotes crassus</name>
    <dbReference type="NCBI Taxonomy" id="5936"/>
    <lineage>
        <taxon>Eukaryota</taxon>
        <taxon>Sar</taxon>
        <taxon>Alveolata</taxon>
        <taxon>Ciliophora</taxon>
        <taxon>Intramacronucleata</taxon>
        <taxon>Spirotrichea</taxon>
        <taxon>Hypotrichia</taxon>
        <taxon>Euplotida</taxon>
        <taxon>Euplotidae</taxon>
        <taxon>Moneuplotes</taxon>
    </lineage>
</organism>
<sequence length="439" mass="51417">MSGKDKGTRSMRKDQPSRRFRHRLAQNDSLRESLCRSISRLKKKRRTMELMKITYADPEVPYQIYSQNVESLNSTVKNGLLEQSEQVAENVEPNFSMMNTQNISTQGKETFSALNFEGRDYISTDSKDIGKISKCLSRKEKRLPPTFECEEEALQNCEDKENVPLNPFKTPIQQKLEKLNLQENNKNEERKGKTMLPGMSQDGNFAKNMISPTQNDPNCNEERKTMFKATPYSKEKIRFMKGVPFRPKRPNTKVVPFKLSKSNSSTTLHHECLEAHSPKFNTHVEKVPRTKEWPSNSKAPNRRRSNSLTYDKKHEGLEEGYRVTFNVKPDGILMKSDDKPEARPQRFLETIVESTFRKGQIGRQEGEEKGKNMRIRDFLLRKPVSKPTVPVEPRLHTDKRSLEREEYAKRAAEYRKELFKKQREDLERRTKMRQKNFQF</sequence>
<feature type="compositionally biased region" description="Basic and acidic residues" evidence="1">
    <location>
        <begin position="1"/>
        <end position="17"/>
    </location>
</feature>
<evidence type="ECO:0000313" key="2">
    <source>
        <dbReference type="EMBL" id="CAI2363452.1"/>
    </source>
</evidence>
<protein>
    <submittedName>
        <fullName evidence="2">Uncharacterized protein</fullName>
    </submittedName>
</protein>
<feature type="compositionally biased region" description="Basic and acidic residues" evidence="1">
    <location>
        <begin position="282"/>
        <end position="292"/>
    </location>
</feature>
<dbReference type="Proteomes" id="UP001295684">
    <property type="component" value="Unassembled WGS sequence"/>
</dbReference>
<reference evidence="2" key="1">
    <citation type="submission" date="2023-07" db="EMBL/GenBank/DDBJ databases">
        <authorList>
            <consortium name="AG Swart"/>
            <person name="Singh M."/>
            <person name="Singh A."/>
            <person name="Seah K."/>
            <person name="Emmerich C."/>
        </authorList>
    </citation>
    <scope>NUCLEOTIDE SEQUENCE</scope>
    <source>
        <strain evidence="2">DP1</strain>
    </source>
</reference>
<keyword evidence="3" id="KW-1185">Reference proteome</keyword>
<feature type="region of interest" description="Disordered" evidence="1">
    <location>
        <begin position="282"/>
        <end position="309"/>
    </location>
</feature>
<dbReference type="EMBL" id="CAMPGE010004603">
    <property type="protein sequence ID" value="CAI2363452.1"/>
    <property type="molecule type" value="Genomic_DNA"/>
</dbReference>
<comment type="caution">
    <text evidence="2">The sequence shown here is derived from an EMBL/GenBank/DDBJ whole genome shotgun (WGS) entry which is preliminary data.</text>
</comment>
<dbReference type="AlphaFoldDB" id="A0AAD1X987"/>
<evidence type="ECO:0000313" key="3">
    <source>
        <dbReference type="Proteomes" id="UP001295684"/>
    </source>
</evidence>
<gene>
    <name evidence="2" type="ORF">ECRASSUSDP1_LOCUS4788</name>
</gene>
<accession>A0AAD1X987</accession>